<dbReference type="InterPro" id="IPR036390">
    <property type="entry name" value="WH_DNA-bd_sf"/>
</dbReference>
<dbReference type="PROSITE" id="PS51077">
    <property type="entry name" value="HTH_ICLR"/>
    <property type="match status" value="1"/>
</dbReference>
<proteinExistence type="predicted"/>
<keyword evidence="7" id="KW-1185">Reference proteome</keyword>
<accession>A0A3D9LEX5</accession>
<dbReference type="InterPro" id="IPR014757">
    <property type="entry name" value="Tscrpt_reg_IclR_C"/>
</dbReference>
<gene>
    <name evidence="6" type="ORF">C8E99_2569</name>
</gene>
<dbReference type="SUPFAM" id="SSF46785">
    <property type="entry name" value="Winged helix' DNA-binding domain"/>
    <property type="match status" value="1"/>
</dbReference>
<keyword evidence="2" id="KW-0238">DNA-binding</keyword>
<dbReference type="PANTHER" id="PTHR30136:SF24">
    <property type="entry name" value="HTH-TYPE TRANSCRIPTIONAL REPRESSOR ALLR"/>
    <property type="match status" value="1"/>
</dbReference>
<sequence length="259" mass="27705">MARTSAGRSSLSRAVDLLDAFDSNSVFLTATDIAQRTGSPVSTTHRLLGELTSLGLLERAPDRTYRLGARIWEWSARSPGAAGLRAAALPHLQKVHHAVRQHAQIGILSGRDVLFIERLSAPDAVVNYSVIGQRLPALASSSGLVQLAWLPEREQEAALAGGLQQFTSMTVTDPAQIRRRLAEIRRTGHVVNDGFLHTAARGIAVPLRGHQDDLLGALSVIVPNDAAPALPYVTLLQTAAAAIARDYAALTSGRDVHRS</sequence>
<evidence type="ECO:0000313" key="7">
    <source>
        <dbReference type="Proteomes" id="UP000256727"/>
    </source>
</evidence>
<keyword evidence="1" id="KW-0805">Transcription regulation</keyword>
<dbReference type="GO" id="GO:0045892">
    <property type="term" value="P:negative regulation of DNA-templated transcription"/>
    <property type="evidence" value="ECO:0007669"/>
    <property type="project" value="TreeGrafter"/>
</dbReference>
<reference evidence="6 7" key="1">
    <citation type="submission" date="2018-07" db="EMBL/GenBank/DDBJ databases">
        <title>Sequencing the genomes of 1000 actinobacteria strains.</title>
        <authorList>
            <person name="Klenk H.-P."/>
        </authorList>
    </citation>
    <scope>NUCLEOTIDE SEQUENCE [LARGE SCALE GENOMIC DNA]</scope>
    <source>
        <strain evidence="6 7">DSM 14442</strain>
    </source>
</reference>
<dbReference type="InterPro" id="IPR036388">
    <property type="entry name" value="WH-like_DNA-bd_sf"/>
</dbReference>
<keyword evidence="3" id="KW-0804">Transcription</keyword>
<dbReference type="Proteomes" id="UP000256727">
    <property type="component" value="Unassembled WGS sequence"/>
</dbReference>
<name>A0A3D9LEX5_9MICC</name>
<protein>
    <submittedName>
        <fullName evidence="6">IclR family transcriptional regulator</fullName>
    </submittedName>
</protein>
<dbReference type="EMBL" id="QREH01000001">
    <property type="protein sequence ID" value="REE04722.1"/>
    <property type="molecule type" value="Genomic_DNA"/>
</dbReference>
<dbReference type="GO" id="GO:0003700">
    <property type="term" value="F:DNA-binding transcription factor activity"/>
    <property type="evidence" value="ECO:0007669"/>
    <property type="project" value="TreeGrafter"/>
</dbReference>
<evidence type="ECO:0000313" key="6">
    <source>
        <dbReference type="EMBL" id="REE04722.1"/>
    </source>
</evidence>
<dbReference type="GO" id="GO:0003677">
    <property type="term" value="F:DNA binding"/>
    <property type="evidence" value="ECO:0007669"/>
    <property type="project" value="UniProtKB-KW"/>
</dbReference>
<dbReference type="PANTHER" id="PTHR30136">
    <property type="entry name" value="HELIX-TURN-HELIX TRANSCRIPTIONAL REGULATOR, ICLR FAMILY"/>
    <property type="match status" value="1"/>
</dbReference>
<organism evidence="6 7">
    <name type="scientific">Citricoccus muralis</name>
    <dbReference type="NCBI Taxonomy" id="169134"/>
    <lineage>
        <taxon>Bacteria</taxon>
        <taxon>Bacillati</taxon>
        <taxon>Actinomycetota</taxon>
        <taxon>Actinomycetes</taxon>
        <taxon>Micrococcales</taxon>
        <taxon>Micrococcaceae</taxon>
        <taxon>Citricoccus</taxon>
    </lineage>
</organism>
<dbReference type="SUPFAM" id="SSF55781">
    <property type="entry name" value="GAF domain-like"/>
    <property type="match status" value="1"/>
</dbReference>
<evidence type="ECO:0000259" key="4">
    <source>
        <dbReference type="PROSITE" id="PS51077"/>
    </source>
</evidence>
<dbReference type="InterPro" id="IPR050707">
    <property type="entry name" value="HTH_MetabolicPath_Reg"/>
</dbReference>
<dbReference type="Pfam" id="PF01614">
    <property type="entry name" value="IclR_C"/>
    <property type="match status" value="1"/>
</dbReference>
<dbReference type="InterPro" id="IPR029016">
    <property type="entry name" value="GAF-like_dom_sf"/>
</dbReference>
<dbReference type="SMART" id="SM00346">
    <property type="entry name" value="HTH_ICLR"/>
    <property type="match status" value="1"/>
</dbReference>
<dbReference type="Gene3D" id="1.10.10.10">
    <property type="entry name" value="Winged helix-like DNA-binding domain superfamily/Winged helix DNA-binding domain"/>
    <property type="match status" value="1"/>
</dbReference>
<dbReference type="Gene3D" id="3.30.450.40">
    <property type="match status" value="1"/>
</dbReference>
<dbReference type="RefSeq" id="WP_170144601.1">
    <property type="nucleotide sequence ID" value="NZ_QREH01000001.1"/>
</dbReference>
<dbReference type="AlphaFoldDB" id="A0A3D9LEX5"/>
<dbReference type="PROSITE" id="PS51078">
    <property type="entry name" value="ICLR_ED"/>
    <property type="match status" value="1"/>
</dbReference>
<evidence type="ECO:0000259" key="5">
    <source>
        <dbReference type="PROSITE" id="PS51078"/>
    </source>
</evidence>
<dbReference type="InterPro" id="IPR005471">
    <property type="entry name" value="Tscrpt_reg_IclR_N"/>
</dbReference>
<feature type="domain" description="HTH iclR-type" evidence="4">
    <location>
        <begin position="8"/>
        <end position="69"/>
    </location>
</feature>
<evidence type="ECO:0000256" key="1">
    <source>
        <dbReference type="ARBA" id="ARBA00023015"/>
    </source>
</evidence>
<evidence type="ECO:0000256" key="3">
    <source>
        <dbReference type="ARBA" id="ARBA00023163"/>
    </source>
</evidence>
<comment type="caution">
    <text evidence="6">The sequence shown here is derived from an EMBL/GenBank/DDBJ whole genome shotgun (WGS) entry which is preliminary data.</text>
</comment>
<dbReference type="Pfam" id="PF09339">
    <property type="entry name" value="HTH_IclR"/>
    <property type="match status" value="1"/>
</dbReference>
<feature type="domain" description="IclR-ED" evidence="5">
    <location>
        <begin position="63"/>
        <end position="249"/>
    </location>
</feature>
<evidence type="ECO:0000256" key="2">
    <source>
        <dbReference type="ARBA" id="ARBA00023125"/>
    </source>
</evidence>